<feature type="domain" description="Archease" evidence="5">
    <location>
        <begin position="24"/>
        <end position="162"/>
    </location>
</feature>
<keyword evidence="7" id="KW-1185">Reference proteome</keyword>
<keyword evidence="3" id="KW-0479">Metal-binding</keyword>
<dbReference type="InterPro" id="IPR036820">
    <property type="entry name" value="Archease_dom_sf"/>
</dbReference>
<evidence type="ECO:0000256" key="2">
    <source>
        <dbReference type="ARBA" id="ARBA00022694"/>
    </source>
</evidence>
<evidence type="ECO:0000259" key="5">
    <source>
        <dbReference type="Pfam" id="PF01951"/>
    </source>
</evidence>
<keyword evidence="4" id="KW-0106">Calcium</keyword>
<proteinExistence type="inferred from homology"/>
<evidence type="ECO:0000256" key="1">
    <source>
        <dbReference type="ARBA" id="ARBA00007963"/>
    </source>
</evidence>
<accession>A0A3S0Z8F3</accession>
<evidence type="ECO:0000256" key="3">
    <source>
        <dbReference type="ARBA" id="ARBA00022723"/>
    </source>
</evidence>
<evidence type="ECO:0000313" key="7">
    <source>
        <dbReference type="Proteomes" id="UP000271974"/>
    </source>
</evidence>
<dbReference type="PANTHER" id="PTHR12682:SF11">
    <property type="entry name" value="PROTEIN ARCHEASE"/>
    <property type="match status" value="1"/>
</dbReference>
<keyword evidence="2" id="KW-0819">tRNA processing</keyword>
<dbReference type="SUPFAM" id="SSF69819">
    <property type="entry name" value="MTH1598-like"/>
    <property type="match status" value="1"/>
</dbReference>
<gene>
    <name evidence="6" type="ORF">EGW08_023035</name>
</gene>
<sequence length="162" mass="18891">MDEEENEGRLLEEGEAPKIPEEKFEYLDHTADVQLHAWGADLKESYEQVAMAMFNYMTTDYSKVEMKHVYEVEVSGEDLLSLLYQFLDEFLFIFSAEPFYIPRVVQITEFDTENFKIKAKGFGEPFDISKHPQGTEVKAITYSNMQVHADKEMHDVFVIIDI</sequence>
<evidence type="ECO:0000256" key="4">
    <source>
        <dbReference type="ARBA" id="ARBA00022837"/>
    </source>
</evidence>
<dbReference type="Gene3D" id="3.55.10.10">
    <property type="entry name" value="Archease domain"/>
    <property type="match status" value="1"/>
</dbReference>
<dbReference type="FunFam" id="3.55.10.10:FF:000001">
    <property type="entry name" value="protein archease isoform X1"/>
    <property type="match status" value="1"/>
</dbReference>
<dbReference type="InterPro" id="IPR002804">
    <property type="entry name" value="Archease"/>
</dbReference>
<dbReference type="GO" id="GO:0072669">
    <property type="term" value="C:tRNA-splicing ligase complex"/>
    <property type="evidence" value="ECO:0007669"/>
    <property type="project" value="TreeGrafter"/>
</dbReference>
<dbReference type="PANTHER" id="PTHR12682">
    <property type="entry name" value="ARCHEASE"/>
    <property type="match status" value="1"/>
</dbReference>
<evidence type="ECO:0000313" key="6">
    <source>
        <dbReference type="EMBL" id="RUS69203.1"/>
    </source>
</evidence>
<comment type="similarity">
    <text evidence="1">Belongs to the archease family.</text>
</comment>
<name>A0A3S0Z8F3_ELYCH</name>
<dbReference type="STRING" id="188477.A0A3S0Z8F3"/>
<protein>
    <recommendedName>
        <fullName evidence="5">Archease domain-containing protein</fullName>
    </recommendedName>
</protein>
<dbReference type="AlphaFoldDB" id="A0A3S0Z8F3"/>
<organism evidence="6 7">
    <name type="scientific">Elysia chlorotica</name>
    <name type="common">Eastern emerald elysia</name>
    <name type="synonym">Sea slug</name>
    <dbReference type="NCBI Taxonomy" id="188477"/>
    <lineage>
        <taxon>Eukaryota</taxon>
        <taxon>Metazoa</taxon>
        <taxon>Spiralia</taxon>
        <taxon>Lophotrochozoa</taxon>
        <taxon>Mollusca</taxon>
        <taxon>Gastropoda</taxon>
        <taxon>Heterobranchia</taxon>
        <taxon>Euthyneura</taxon>
        <taxon>Panpulmonata</taxon>
        <taxon>Sacoglossa</taxon>
        <taxon>Placobranchoidea</taxon>
        <taxon>Plakobranchidae</taxon>
        <taxon>Elysia</taxon>
    </lineage>
</organism>
<dbReference type="GO" id="GO:0006388">
    <property type="term" value="P:tRNA splicing, via endonucleolytic cleavage and ligation"/>
    <property type="evidence" value="ECO:0007669"/>
    <property type="project" value="TreeGrafter"/>
</dbReference>
<dbReference type="Proteomes" id="UP000271974">
    <property type="component" value="Unassembled WGS sequence"/>
</dbReference>
<dbReference type="OrthoDB" id="2190767at2759"/>
<dbReference type="EMBL" id="RQTK01001781">
    <property type="protein sequence ID" value="RUS69203.1"/>
    <property type="molecule type" value="Genomic_DNA"/>
</dbReference>
<comment type="caution">
    <text evidence="6">The sequence shown here is derived from an EMBL/GenBank/DDBJ whole genome shotgun (WGS) entry which is preliminary data.</text>
</comment>
<dbReference type="InterPro" id="IPR023572">
    <property type="entry name" value="Archease_dom"/>
</dbReference>
<dbReference type="Pfam" id="PF01951">
    <property type="entry name" value="Archease"/>
    <property type="match status" value="1"/>
</dbReference>
<dbReference type="GO" id="GO:0046872">
    <property type="term" value="F:metal ion binding"/>
    <property type="evidence" value="ECO:0007669"/>
    <property type="project" value="UniProtKB-KW"/>
</dbReference>
<reference evidence="6 7" key="1">
    <citation type="submission" date="2019-01" db="EMBL/GenBank/DDBJ databases">
        <title>A draft genome assembly of the solar-powered sea slug Elysia chlorotica.</title>
        <authorList>
            <person name="Cai H."/>
            <person name="Li Q."/>
            <person name="Fang X."/>
            <person name="Li J."/>
            <person name="Curtis N.E."/>
            <person name="Altenburger A."/>
            <person name="Shibata T."/>
            <person name="Feng M."/>
            <person name="Maeda T."/>
            <person name="Schwartz J.A."/>
            <person name="Shigenobu S."/>
            <person name="Lundholm N."/>
            <person name="Nishiyama T."/>
            <person name="Yang H."/>
            <person name="Hasebe M."/>
            <person name="Li S."/>
            <person name="Pierce S.K."/>
            <person name="Wang J."/>
        </authorList>
    </citation>
    <scope>NUCLEOTIDE SEQUENCE [LARGE SCALE GENOMIC DNA]</scope>
    <source>
        <strain evidence="6">EC2010</strain>
        <tissue evidence="6">Whole organism of an adult</tissue>
    </source>
</reference>